<feature type="domain" description="Wbp11/ELF5/Saf1 N-terminal" evidence="5">
    <location>
        <begin position="12"/>
        <end position="92"/>
    </location>
</feature>
<keyword evidence="3" id="KW-0175">Coiled coil</keyword>
<feature type="compositionally biased region" description="Acidic residues" evidence="4">
    <location>
        <begin position="352"/>
        <end position="368"/>
    </location>
</feature>
<dbReference type="GeneTree" id="ENSGT01110000267374"/>
<reference evidence="6" key="3">
    <citation type="submission" date="2025-09" db="UniProtKB">
        <authorList>
            <consortium name="Ensembl"/>
        </authorList>
    </citation>
    <scope>IDENTIFICATION</scope>
    <source>
        <strain evidence="6">broiler</strain>
    </source>
</reference>
<dbReference type="GO" id="GO:0005634">
    <property type="term" value="C:nucleus"/>
    <property type="evidence" value="ECO:0007669"/>
    <property type="project" value="UniProtKB-SubCell"/>
</dbReference>
<dbReference type="Ensembl" id="ENSGALT00010029084.1">
    <property type="protein sequence ID" value="ENSGALP00010016843.1"/>
    <property type="gene ID" value="ENSGALG00010012127.1"/>
</dbReference>
<keyword evidence="2" id="KW-0539">Nucleus</keyword>
<name>A0A8V0YL89_CHICK</name>
<dbReference type="InterPro" id="IPR019007">
    <property type="entry name" value="Wbp11/ELF5/Saf1_N"/>
</dbReference>
<dbReference type="PANTHER" id="PTHR13361:SF1">
    <property type="entry name" value="WW DOMAIN-BINDING PROTEIN 11"/>
    <property type="match status" value="1"/>
</dbReference>
<accession>A0A8V0YL89</accession>
<dbReference type="PANTHER" id="PTHR13361">
    <property type="entry name" value="WW DOMAIN-BINDING PROTEIN 11"/>
    <property type="match status" value="1"/>
</dbReference>
<feature type="compositionally biased region" description="Low complexity" evidence="4">
    <location>
        <begin position="389"/>
        <end position="411"/>
    </location>
</feature>
<feature type="compositionally biased region" description="Basic residues" evidence="4">
    <location>
        <begin position="28"/>
        <end position="37"/>
    </location>
</feature>
<feature type="compositionally biased region" description="Basic and acidic residues" evidence="4">
    <location>
        <begin position="276"/>
        <end position="305"/>
    </location>
</feature>
<evidence type="ECO:0000256" key="1">
    <source>
        <dbReference type="ARBA" id="ARBA00004123"/>
    </source>
</evidence>
<evidence type="ECO:0000313" key="6">
    <source>
        <dbReference type="Ensembl" id="ENSGALP00010016843.1"/>
    </source>
</evidence>
<dbReference type="Proteomes" id="UP000000539">
    <property type="component" value="Chromosome 1"/>
</dbReference>
<evidence type="ECO:0000256" key="3">
    <source>
        <dbReference type="SAM" id="Coils"/>
    </source>
</evidence>
<evidence type="ECO:0000313" key="7">
    <source>
        <dbReference type="Proteomes" id="UP000000539"/>
    </source>
</evidence>
<feature type="region of interest" description="Disordered" evidence="4">
    <location>
        <begin position="162"/>
        <end position="546"/>
    </location>
</feature>
<feature type="compositionally biased region" description="Pro residues" evidence="4">
    <location>
        <begin position="412"/>
        <end position="454"/>
    </location>
</feature>
<feature type="compositionally biased region" description="Polar residues" evidence="4">
    <location>
        <begin position="1"/>
        <end position="11"/>
    </location>
</feature>
<dbReference type="AlphaFoldDB" id="A0A8V0YL89"/>
<protein>
    <submittedName>
        <fullName evidence="6">WW domain binding protein 11</fullName>
    </submittedName>
</protein>
<evidence type="ECO:0000256" key="4">
    <source>
        <dbReference type="SAM" id="MobiDB-lite"/>
    </source>
</evidence>
<reference evidence="6" key="1">
    <citation type="submission" date="2020-11" db="EMBL/GenBank/DDBJ databases">
        <title>Gallus gallus (Chicken) genome, bGalGal1, GRCg7b, maternal haplotype autosomes + Z &amp; W.</title>
        <authorList>
            <person name="Warren W."/>
            <person name="Formenti G."/>
            <person name="Fedrigo O."/>
            <person name="Haase B."/>
            <person name="Mountcastle J."/>
            <person name="Balacco J."/>
            <person name="Tracey A."/>
            <person name="Schneider V."/>
            <person name="Okimoto R."/>
            <person name="Cheng H."/>
            <person name="Hawken R."/>
            <person name="Howe K."/>
            <person name="Jarvis E.D."/>
        </authorList>
    </citation>
    <scope>NUCLEOTIDE SEQUENCE [LARGE SCALE GENOMIC DNA]</scope>
    <source>
        <strain evidence="6">Broiler</strain>
    </source>
</reference>
<feature type="region of interest" description="Disordered" evidence="4">
    <location>
        <begin position="584"/>
        <end position="616"/>
    </location>
</feature>
<feature type="compositionally biased region" description="Low complexity" evidence="4">
    <location>
        <begin position="369"/>
        <end position="378"/>
    </location>
</feature>
<evidence type="ECO:0000256" key="2">
    <source>
        <dbReference type="ARBA" id="ARBA00023242"/>
    </source>
</evidence>
<keyword evidence="8" id="KW-1267">Proteomics identification</keyword>
<dbReference type="Pfam" id="PF09429">
    <property type="entry name" value="Wbp11"/>
    <property type="match status" value="1"/>
</dbReference>
<dbReference type="GO" id="GO:0006396">
    <property type="term" value="P:RNA processing"/>
    <property type="evidence" value="ECO:0007669"/>
    <property type="project" value="InterPro"/>
</dbReference>
<sequence>MGRRSTSSTKSGKFMNPTDQARKEARKRELKKNKKQRMMVRAAVLKMKDPKQIIRDMEKLDEMEFNPVQQPQLNEKVLKDKRKKLRETFERILRLYEKENPDIYKELRKLEVEYEQKRAQLSQYFDAVKNAQHVEVESIPLPDMPHAPSNILIQDIPLPGAQPPSILKKTSAYGPPVRSISMLPPPGLGVPRLPPGRKPPGPPPGPPPPQVLQMYGRKVGFALEMAPRRREEDVSYGSEPGQRGHDDDMSSTSEDEGYPEDMDQDKHDESSDDSDSDRSDADSEGEEFPRRDNDKEREGGEEKKSGHSVRFADMPGKSRKKKKNMKELTPLQAMMLRMAGQEIPEEGREVEEYSEEEEEEEEDSESEDASQQQQQQQQHSEEALAETGSSAAASTQQQQSSQAVASSQIQAPPMPGPPPLGPPPAPPLRPPGPPTGLPPGPPPGAPPFLRPPGLPGLRGPLPRLLPPGPPPGRPPGPPPRGPPPRLPPPAPPGIPPPRPGMLRPPLVPPLGPAPPGLYPPAPLPNPGVLSAPPSLIQRPKADDTSAATIEKKATATISAKPQITNPKAEITRFVPTALRVRRENKGALAASQRKQDDEPALPLTKAAPKAGSSAPISVQTKDDVYEAFMKEMEGLL</sequence>
<keyword evidence="7" id="KW-1185">Reference proteome</keyword>
<dbReference type="OrthoDB" id="10067323at2759"/>
<feature type="compositionally biased region" description="Acidic residues" evidence="4">
    <location>
        <begin position="253"/>
        <end position="263"/>
    </location>
</feature>
<evidence type="ECO:0007829" key="8">
    <source>
        <dbReference type="PeptideAtlas" id="A0A8V0YL89"/>
    </source>
</evidence>
<feature type="compositionally biased region" description="Pro residues" evidence="4">
    <location>
        <begin position="183"/>
        <end position="210"/>
    </location>
</feature>
<feature type="coiled-coil region" evidence="3">
    <location>
        <begin position="93"/>
        <end position="127"/>
    </location>
</feature>
<evidence type="ECO:0000259" key="5">
    <source>
        <dbReference type="Pfam" id="PF09429"/>
    </source>
</evidence>
<gene>
    <name evidence="6" type="primary">WBP11</name>
</gene>
<feature type="compositionally biased region" description="Pro residues" evidence="4">
    <location>
        <begin position="463"/>
        <end position="499"/>
    </location>
</feature>
<comment type="subcellular location">
    <subcellularLocation>
        <location evidence="1">Nucleus</location>
    </subcellularLocation>
</comment>
<feature type="region of interest" description="Disordered" evidence="4">
    <location>
        <begin position="1"/>
        <end position="37"/>
    </location>
</feature>
<feature type="compositionally biased region" description="Pro residues" evidence="4">
    <location>
        <begin position="505"/>
        <end position="525"/>
    </location>
</feature>
<reference evidence="6" key="2">
    <citation type="submission" date="2025-08" db="UniProtKB">
        <authorList>
            <consortium name="Ensembl"/>
        </authorList>
    </citation>
    <scope>IDENTIFICATION</scope>
    <source>
        <strain evidence="6">broiler</strain>
    </source>
</reference>
<organism evidence="6 7">
    <name type="scientific">Gallus gallus</name>
    <name type="common">Chicken</name>
    <dbReference type="NCBI Taxonomy" id="9031"/>
    <lineage>
        <taxon>Eukaryota</taxon>
        <taxon>Metazoa</taxon>
        <taxon>Chordata</taxon>
        <taxon>Craniata</taxon>
        <taxon>Vertebrata</taxon>
        <taxon>Euteleostomi</taxon>
        <taxon>Archelosauria</taxon>
        <taxon>Archosauria</taxon>
        <taxon>Dinosauria</taxon>
        <taxon>Saurischia</taxon>
        <taxon>Theropoda</taxon>
        <taxon>Coelurosauria</taxon>
        <taxon>Aves</taxon>
        <taxon>Neognathae</taxon>
        <taxon>Galloanserae</taxon>
        <taxon>Galliformes</taxon>
        <taxon>Phasianidae</taxon>
        <taxon>Phasianinae</taxon>
        <taxon>Gallus</taxon>
    </lineage>
</organism>
<feature type="compositionally biased region" description="Low complexity" evidence="4">
    <location>
        <begin position="600"/>
        <end position="610"/>
    </location>
</feature>
<proteinExistence type="evidence at protein level"/>